<dbReference type="InterPro" id="IPR000131">
    <property type="entry name" value="ATP_synth_F1_gsu"/>
</dbReference>
<keyword evidence="4 10" id="KW-0813">Transport</keyword>
<comment type="subunit">
    <text evidence="10">F-type ATPases have 2 components, CF(1) - the catalytic core - and CF(0) - the membrane proton channel. CF(1) has five subunits: alpha(3), beta(3), gamma(1), delta(1), epsilon(1). CF(0) has three main subunits: a, b and c.</text>
</comment>
<name>A0A2M7LLV3_9BACT</name>
<dbReference type="InterPro" id="IPR035968">
    <property type="entry name" value="ATP_synth_F1_ATPase_gsu"/>
</dbReference>
<dbReference type="EMBL" id="PFJH01000003">
    <property type="protein sequence ID" value="PIX69042.1"/>
    <property type="molecule type" value="Genomic_DNA"/>
</dbReference>
<evidence type="ECO:0000256" key="9">
    <source>
        <dbReference type="ARBA" id="ARBA00023310"/>
    </source>
</evidence>
<keyword evidence="7 10" id="KW-0472">Membrane</keyword>
<dbReference type="NCBIfam" id="TIGR01146">
    <property type="entry name" value="ATPsyn_F1gamma"/>
    <property type="match status" value="1"/>
</dbReference>
<dbReference type="Gene3D" id="1.10.287.80">
    <property type="entry name" value="ATP synthase, gamma subunit, helix hairpin domain"/>
    <property type="match status" value="1"/>
</dbReference>
<evidence type="ECO:0000313" key="12">
    <source>
        <dbReference type="Proteomes" id="UP000228500"/>
    </source>
</evidence>
<dbReference type="PANTHER" id="PTHR11693">
    <property type="entry name" value="ATP SYNTHASE GAMMA CHAIN"/>
    <property type="match status" value="1"/>
</dbReference>
<dbReference type="GO" id="GO:0046933">
    <property type="term" value="F:proton-transporting ATP synthase activity, rotational mechanism"/>
    <property type="evidence" value="ECO:0007669"/>
    <property type="project" value="UniProtKB-UniRule"/>
</dbReference>
<dbReference type="HAMAP" id="MF_00815">
    <property type="entry name" value="ATP_synth_gamma_bact"/>
    <property type="match status" value="1"/>
</dbReference>
<proteinExistence type="inferred from homology"/>
<keyword evidence="6 10" id="KW-0406">Ion transport</keyword>
<dbReference type="SUPFAM" id="SSF52943">
    <property type="entry name" value="ATP synthase (F1-ATPase), gamma subunit"/>
    <property type="match status" value="1"/>
</dbReference>
<keyword evidence="9 10" id="KW-0066">ATP synthesis</keyword>
<dbReference type="PANTHER" id="PTHR11693:SF22">
    <property type="entry name" value="ATP SYNTHASE SUBUNIT GAMMA, MITOCHONDRIAL"/>
    <property type="match status" value="1"/>
</dbReference>
<evidence type="ECO:0000313" key="11">
    <source>
        <dbReference type="EMBL" id="PIX69042.1"/>
    </source>
</evidence>
<keyword evidence="10" id="KW-1003">Cell membrane</keyword>
<reference evidence="12" key="1">
    <citation type="submission" date="2017-09" db="EMBL/GenBank/DDBJ databases">
        <title>Depth-based differentiation of microbial function through sediment-hosted aquifers and enrichment of novel symbionts in the deep terrestrial subsurface.</title>
        <authorList>
            <person name="Probst A.J."/>
            <person name="Ladd B."/>
            <person name="Jarett J.K."/>
            <person name="Geller-Mcgrath D.E."/>
            <person name="Sieber C.M.K."/>
            <person name="Emerson J.B."/>
            <person name="Anantharaman K."/>
            <person name="Thomas B.C."/>
            <person name="Malmstrom R."/>
            <person name="Stieglmeier M."/>
            <person name="Klingl A."/>
            <person name="Woyke T."/>
            <person name="Ryan C.M."/>
            <person name="Banfield J.F."/>
        </authorList>
    </citation>
    <scope>NUCLEOTIDE SEQUENCE [LARGE SCALE GENOMIC DNA]</scope>
</reference>
<dbReference type="Gene3D" id="3.40.1380.10">
    <property type="match status" value="1"/>
</dbReference>
<evidence type="ECO:0000256" key="4">
    <source>
        <dbReference type="ARBA" id="ARBA00022448"/>
    </source>
</evidence>
<dbReference type="CDD" id="cd12151">
    <property type="entry name" value="F1-ATPase_gamma"/>
    <property type="match status" value="1"/>
</dbReference>
<evidence type="ECO:0000256" key="3">
    <source>
        <dbReference type="ARBA" id="ARBA00007681"/>
    </source>
</evidence>
<dbReference type="Proteomes" id="UP000228500">
    <property type="component" value="Unassembled WGS sequence"/>
</dbReference>
<evidence type="ECO:0000256" key="5">
    <source>
        <dbReference type="ARBA" id="ARBA00022781"/>
    </source>
</evidence>
<sequence length="284" mass="31943">MNVRQVRKKTKSVGNVKKITRSMQLVSAIKMKKSQQAAIEARPYQMHLELVIKKVLTKVDTVQSPLLVSHAKNENPDLIIVLTGNKGLCGSFNIDLFRYLANNIDIKNSKFITIGKKGAQFLSKTGGDIRADYSHTAPLNSVSAIISFALGTFLDGTYKRVFILYNSFISTLKTEQTLAQLLPYKLEFGQEIEEKEYIEYIIEPSPKEIIEKILRSFVEEKVRNAILQSEAGEHSARMIAMKNATDNANDVIYNLTLLGNKLRQEKITNELLDMITAKESVETG</sequence>
<evidence type="ECO:0000256" key="10">
    <source>
        <dbReference type="HAMAP-Rule" id="MF_00815"/>
    </source>
</evidence>
<dbReference type="Pfam" id="PF00231">
    <property type="entry name" value="ATP-synt"/>
    <property type="match status" value="1"/>
</dbReference>
<comment type="caution">
    <text evidence="11">The sequence shown here is derived from an EMBL/GenBank/DDBJ whole genome shotgun (WGS) entry which is preliminary data.</text>
</comment>
<evidence type="ECO:0000256" key="6">
    <source>
        <dbReference type="ARBA" id="ARBA00023065"/>
    </source>
</evidence>
<evidence type="ECO:0000256" key="1">
    <source>
        <dbReference type="ARBA" id="ARBA00003456"/>
    </source>
</evidence>
<dbReference type="AlphaFoldDB" id="A0A2M7LLV3"/>
<organism evidence="11 12">
    <name type="scientific">Candidatus Roizmanbacteria bacterium CG_4_10_14_3_um_filter_39_13</name>
    <dbReference type="NCBI Taxonomy" id="1974831"/>
    <lineage>
        <taxon>Bacteria</taxon>
        <taxon>Candidatus Roizmaniibacteriota</taxon>
    </lineage>
</organism>
<comment type="function">
    <text evidence="1 10">Produces ATP from ADP in the presence of a proton gradient across the membrane. The gamma chain is believed to be important in regulating ATPase activity and the flow of protons through the CF(0) complex.</text>
</comment>
<dbReference type="GO" id="GO:0005524">
    <property type="term" value="F:ATP binding"/>
    <property type="evidence" value="ECO:0007669"/>
    <property type="project" value="UniProtKB-UniRule"/>
</dbReference>
<evidence type="ECO:0000256" key="7">
    <source>
        <dbReference type="ARBA" id="ARBA00023136"/>
    </source>
</evidence>
<accession>A0A2M7LLV3</accession>
<keyword evidence="8 10" id="KW-0139">CF(1)</keyword>
<comment type="similarity">
    <text evidence="3 10">Belongs to the ATPase gamma chain family.</text>
</comment>
<dbReference type="GO" id="GO:0045259">
    <property type="term" value="C:proton-transporting ATP synthase complex"/>
    <property type="evidence" value="ECO:0007669"/>
    <property type="project" value="UniProtKB-KW"/>
</dbReference>
<dbReference type="GO" id="GO:0005886">
    <property type="term" value="C:plasma membrane"/>
    <property type="evidence" value="ECO:0007669"/>
    <property type="project" value="UniProtKB-SubCell"/>
</dbReference>
<keyword evidence="5 10" id="KW-0375">Hydrogen ion transport</keyword>
<dbReference type="GO" id="GO:0042777">
    <property type="term" value="P:proton motive force-driven plasma membrane ATP synthesis"/>
    <property type="evidence" value="ECO:0007669"/>
    <property type="project" value="UniProtKB-UniRule"/>
</dbReference>
<gene>
    <name evidence="10 11" type="primary">atpG</name>
    <name evidence="11" type="ORF">COZ40_00085</name>
</gene>
<evidence type="ECO:0000256" key="8">
    <source>
        <dbReference type="ARBA" id="ARBA00023196"/>
    </source>
</evidence>
<protein>
    <recommendedName>
        <fullName evidence="10">ATP synthase gamma chain</fullName>
    </recommendedName>
    <alternativeName>
        <fullName evidence="10">ATP synthase F1 sector gamma subunit</fullName>
    </alternativeName>
    <alternativeName>
        <fullName evidence="10">F-ATPase gamma subunit</fullName>
    </alternativeName>
</protein>
<comment type="subcellular location">
    <subcellularLocation>
        <location evidence="10">Cell membrane</location>
        <topology evidence="10">Peripheral membrane protein</topology>
    </subcellularLocation>
    <subcellularLocation>
        <location evidence="2">Membrane</location>
        <topology evidence="2">Peripheral membrane protein</topology>
    </subcellularLocation>
</comment>
<dbReference type="PRINTS" id="PR00126">
    <property type="entry name" value="ATPASEGAMMA"/>
</dbReference>
<evidence type="ECO:0000256" key="2">
    <source>
        <dbReference type="ARBA" id="ARBA00004170"/>
    </source>
</evidence>